<keyword evidence="9" id="KW-1185">Reference proteome</keyword>
<evidence type="ECO:0000256" key="1">
    <source>
        <dbReference type="ARBA" id="ARBA00004651"/>
    </source>
</evidence>
<dbReference type="OrthoDB" id="9761531at2"/>
<evidence type="ECO:0000256" key="4">
    <source>
        <dbReference type="ARBA" id="ARBA00022989"/>
    </source>
</evidence>
<organism evidence="8 9">
    <name type="scientific">Azonexus hydrophilus</name>
    <dbReference type="NCBI Taxonomy" id="418702"/>
    <lineage>
        <taxon>Bacteria</taxon>
        <taxon>Pseudomonadati</taxon>
        <taxon>Pseudomonadota</taxon>
        <taxon>Betaproteobacteria</taxon>
        <taxon>Rhodocyclales</taxon>
        <taxon>Azonexaceae</taxon>
        <taxon>Azonexus</taxon>
    </lineage>
</organism>
<evidence type="ECO:0000313" key="9">
    <source>
        <dbReference type="Proteomes" id="UP000187526"/>
    </source>
</evidence>
<dbReference type="PANTHER" id="PTHR30619:SF1">
    <property type="entry name" value="RECOMBINATION PROTEIN 2"/>
    <property type="match status" value="1"/>
</dbReference>
<dbReference type="PANTHER" id="PTHR30619">
    <property type="entry name" value="DNA INTERNALIZATION/COMPETENCE PROTEIN COMEC/REC2"/>
    <property type="match status" value="1"/>
</dbReference>
<dbReference type="InterPro" id="IPR004477">
    <property type="entry name" value="ComEC_N"/>
</dbReference>
<dbReference type="Pfam" id="PF00753">
    <property type="entry name" value="Lactamase_B"/>
    <property type="match status" value="1"/>
</dbReference>
<feature type="transmembrane region" description="Helical" evidence="6">
    <location>
        <begin position="150"/>
        <end position="167"/>
    </location>
</feature>
<accession>A0A1R1I956</accession>
<dbReference type="InterPro" id="IPR036866">
    <property type="entry name" value="RibonucZ/Hydroxyglut_hydro"/>
</dbReference>
<dbReference type="RefSeq" id="WP_076094029.1">
    <property type="nucleotide sequence ID" value="NZ_MTHD01000002.1"/>
</dbReference>
<keyword evidence="3 6" id="KW-0812">Transmembrane</keyword>
<evidence type="ECO:0000256" key="3">
    <source>
        <dbReference type="ARBA" id="ARBA00022692"/>
    </source>
</evidence>
<evidence type="ECO:0000256" key="2">
    <source>
        <dbReference type="ARBA" id="ARBA00022475"/>
    </source>
</evidence>
<dbReference type="SUPFAM" id="SSF56281">
    <property type="entry name" value="Metallo-hydrolase/oxidoreductase"/>
    <property type="match status" value="1"/>
</dbReference>
<feature type="domain" description="Metallo-beta-lactamase" evidence="7">
    <location>
        <begin position="205"/>
        <end position="391"/>
    </location>
</feature>
<dbReference type="CDD" id="cd07731">
    <property type="entry name" value="ComA-like_MBL-fold"/>
    <property type="match status" value="1"/>
</dbReference>
<feature type="transmembrane region" description="Helical" evidence="6">
    <location>
        <begin position="122"/>
        <end position="144"/>
    </location>
</feature>
<dbReference type="EMBL" id="MTHD01000002">
    <property type="protein sequence ID" value="OMG55197.1"/>
    <property type="molecule type" value="Genomic_DNA"/>
</dbReference>
<dbReference type="NCBIfam" id="TIGR00361">
    <property type="entry name" value="ComEC_Rec2"/>
    <property type="match status" value="1"/>
</dbReference>
<dbReference type="AlphaFoldDB" id="A0A1R1I956"/>
<feature type="transmembrane region" description="Helical" evidence="6">
    <location>
        <begin position="12"/>
        <end position="28"/>
    </location>
</feature>
<evidence type="ECO:0000256" key="6">
    <source>
        <dbReference type="SAM" id="Phobius"/>
    </source>
</evidence>
<evidence type="ECO:0000259" key="7">
    <source>
        <dbReference type="SMART" id="SM00849"/>
    </source>
</evidence>
<gene>
    <name evidence="8" type="ORF">BJN45_08640</name>
</gene>
<evidence type="ECO:0000313" key="8">
    <source>
        <dbReference type="EMBL" id="OMG55197.1"/>
    </source>
</evidence>
<feature type="transmembrane region" description="Helical" evidence="6">
    <location>
        <begin position="66"/>
        <end position="86"/>
    </location>
</feature>
<sequence>MLSGRIVAPSRILVLALLVVLLVDPWSVLAPGFWLSFGAVGALLYIGSAVVGSGRGWRDRLRGWGLVQWAATLASLPVLMLVFQQFSLVSPLANALAVPVISFIVTPLALLGALLPWWPILALAHAVLDGLMLFLFWCAAWPVWQAPAPPAWAVVVGGLGVAWCLLPRGVPGKWAGLLLIVPAAFWPVARVPYGEARIDVLDVGQGQAVVVRTQQRVLVYDPGPQYNADSDAGQRIVVPYLRWLGVDRLDRLVVTHGDADHAGGLASLRAALPVGDMLSSLPELGGELCRAGQHWQWDGVDFTILHPAASAYSGTGKRNSLSCVLAVAAGPTRLLLTADIEAADEAALLARDAAALRADVLLVPHHGAKGSSTPAFVAAVDARDALFSAGYRNRFGHPRPEIVEFYASTAARLWRTDHDGALRVTLAPAGASVEAWRRVHPRYWHGR</sequence>
<keyword evidence="5 6" id="KW-0472">Membrane</keyword>
<feature type="transmembrane region" description="Helical" evidence="6">
    <location>
        <begin position="92"/>
        <end position="115"/>
    </location>
</feature>
<keyword evidence="2" id="KW-1003">Cell membrane</keyword>
<protein>
    <submittedName>
        <fullName evidence="8">DNA internalization-related competence protein ComEC/Rec2</fullName>
    </submittedName>
</protein>
<dbReference type="SMART" id="SM00849">
    <property type="entry name" value="Lactamase_B"/>
    <property type="match status" value="1"/>
</dbReference>
<proteinExistence type="predicted"/>
<comment type="caution">
    <text evidence="8">The sequence shown here is derived from an EMBL/GenBank/DDBJ whole genome shotgun (WGS) entry which is preliminary data.</text>
</comment>
<dbReference type="InterPro" id="IPR001279">
    <property type="entry name" value="Metallo-B-lactamas"/>
</dbReference>
<dbReference type="GO" id="GO:0005886">
    <property type="term" value="C:plasma membrane"/>
    <property type="evidence" value="ECO:0007669"/>
    <property type="project" value="UniProtKB-SubCell"/>
</dbReference>
<feature type="transmembrane region" description="Helical" evidence="6">
    <location>
        <begin position="34"/>
        <end position="54"/>
    </location>
</feature>
<dbReference type="Gene3D" id="3.60.15.10">
    <property type="entry name" value="Ribonuclease Z/Hydroxyacylglutathione hydrolase-like"/>
    <property type="match status" value="1"/>
</dbReference>
<name>A0A1R1I956_9RHOO</name>
<reference evidence="8 9" key="1">
    <citation type="submission" date="2016-10" db="EMBL/GenBank/DDBJ databases">
        <title>Alkaliphiles isolated from bioreactors.</title>
        <authorList>
            <person name="Salah Z."/>
            <person name="Rout S.P."/>
            <person name="Humphreys P.N."/>
        </authorList>
    </citation>
    <scope>NUCLEOTIDE SEQUENCE [LARGE SCALE GENOMIC DNA]</scope>
    <source>
        <strain evidence="8 9">ZS02</strain>
    </source>
</reference>
<keyword evidence="4 6" id="KW-1133">Transmembrane helix</keyword>
<dbReference type="Pfam" id="PF03772">
    <property type="entry name" value="Competence"/>
    <property type="match status" value="1"/>
</dbReference>
<evidence type="ECO:0000256" key="5">
    <source>
        <dbReference type="ARBA" id="ARBA00023136"/>
    </source>
</evidence>
<dbReference type="STRING" id="418702.BJN45_08640"/>
<dbReference type="InterPro" id="IPR052159">
    <property type="entry name" value="Competence_DNA_uptake"/>
</dbReference>
<dbReference type="NCBIfam" id="TIGR00360">
    <property type="entry name" value="ComEC_N-term"/>
    <property type="match status" value="1"/>
</dbReference>
<feature type="transmembrane region" description="Helical" evidence="6">
    <location>
        <begin position="174"/>
        <end position="193"/>
    </location>
</feature>
<dbReference type="Proteomes" id="UP000187526">
    <property type="component" value="Unassembled WGS sequence"/>
</dbReference>
<dbReference type="GO" id="GO:0030420">
    <property type="term" value="P:establishment of competence for transformation"/>
    <property type="evidence" value="ECO:0007669"/>
    <property type="project" value="InterPro"/>
</dbReference>
<dbReference type="InterPro" id="IPR035681">
    <property type="entry name" value="ComA-like_MBL"/>
</dbReference>
<dbReference type="InterPro" id="IPR004797">
    <property type="entry name" value="Competence_ComEC/Rec2"/>
</dbReference>
<comment type="subcellular location">
    <subcellularLocation>
        <location evidence="1">Cell membrane</location>
        <topology evidence="1">Multi-pass membrane protein</topology>
    </subcellularLocation>
</comment>